<dbReference type="SMART" id="SM00448">
    <property type="entry name" value="REC"/>
    <property type="match status" value="1"/>
</dbReference>
<feature type="compositionally biased region" description="Basic and acidic residues" evidence="4">
    <location>
        <begin position="1"/>
        <end position="10"/>
    </location>
</feature>
<evidence type="ECO:0000313" key="7">
    <source>
        <dbReference type="EMBL" id="CAA9448885.1"/>
    </source>
</evidence>
<evidence type="ECO:0000256" key="3">
    <source>
        <dbReference type="PROSITE-ProRule" id="PRU00169"/>
    </source>
</evidence>
<gene>
    <name evidence="7" type="ORF">AVDCRST_MAG82-3605</name>
</gene>
<dbReference type="SMART" id="SM00421">
    <property type="entry name" value="HTH_LUXR"/>
    <property type="match status" value="1"/>
</dbReference>
<sequence>MGANAGDKESPGAGGSGPAERRELPPTRLVIVDDHDLAREGLRDLLVDEDDVLVVGEAADGEEALELCSRLLPDLVLMDVRMPRMDGLEATRRVKREHPKTAVLMVTMHENPDYLLEALRAGAAGYVLKDAPQEEVLQAVRQVRQGESPLDQELAARLLRRLAAEEAVAGDERHPPEGADGGNQRLAEPLTPRELEVLGLLKLGHTNRQVAGELVISPGTAKNHVEHIIRKLGVSDRTQAVVRSLELGILGLTE</sequence>
<dbReference type="CDD" id="cd17535">
    <property type="entry name" value="REC_NarL-like"/>
    <property type="match status" value="1"/>
</dbReference>
<reference evidence="7" key="1">
    <citation type="submission" date="2020-02" db="EMBL/GenBank/DDBJ databases">
        <authorList>
            <person name="Meier V. D."/>
        </authorList>
    </citation>
    <scope>NUCLEOTIDE SEQUENCE</scope>
    <source>
        <strain evidence="7">AVDCRST_MAG82</strain>
    </source>
</reference>
<dbReference type="PANTHER" id="PTHR43214:SF43">
    <property type="entry name" value="TWO-COMPONENT RESPONSE REGULATOR"/>
    <property type="match status" value="1"/>
</dbReference>
<dbReference type="Pfam" id="PF00072">
    <property type="entry name" value="Response_reg"/>
    <property type="match status" value="1"/>
</dbReference>
<dbReference type="Pfam" id="PF00196">
    <property type="entry name" value="GerE"/>
    <property type="match status" value="1"/>
</dbReference>
<dbReference type="PROSITE" id="PS50043">
    <property type="entry name" value="HTH_LUXR_2"/>
    <property type="match status" value="1"/>
</dbReference>
<dbReference type="InterPro" id="IPR016032">
    <property type="entry name" value="Sig_transdc_resp-reg_C-effctor"/>
</dbReference>
<dbReference type="PANTHER" id="PTHR43214">
    <property type="entry name" value="TWO-COMPONENT RESPONSE REGULATOR"/>
    <property type="match status" value="1"/>
</dbReference>
<dbReference type="SUPFAM" id="SSF46894">
    <property type="entry name" value="C-terminal effector domain of the bipartite response regulators"/>
    <property type="match status" value="1"/>
</dbReference>
<evidence type="ECO:0000259" key="5">
    <source>
        <dbReference type="PROSITE" id="PS50043"/>
    </source>
</evidence>
<evidence type="ECO:0000259" key="6">
    <source>
        <dbReference type="PROSITE" id="PS50110"/>
    </source>
</evidence>
<keyword evidence="2" id="KW-0238">DNA-binding</keyword>
<dbReference type="GO" id="GO:0006355">
    <property type="term" value="P:regulation of DNA-templated transcription"/>
    <property type="evidence" value="ECO:0007669"/>
    <property type="project" value="InterPro"/>
</dbReference>
<dbReference type="Gene3D" id="3.40.50.2300">
    <property type="match status" value="1"/>
</dbReference>
<feature type="domain" description="Response regulatory" evidence="6">
    <location>
        <begin position="28"/>
        <end position="144"/>
    </location>
</feature>
<proteinExistence type="predicted"/>
<keyword evidence="1 3" id="KW-0597">Phosphoprotein</keyword>
<dbReference type="SUPFAM" id="SSF52172">
    <property type="entry name" value="CheY-like"/>
    <property type="match status" value="1"/>
</dbReference>
<organism evidence="7">
    <name type="scientific">uncultured Rubrobacteraceae bacterium</name>
    <dbReference type="NCBI Taxonomy" id="349277"/>
    <lineage>
        <taxon>Bacteria</taxon>
        <taxon>Bacillati</taxon>
        <taxon>Actinomycetota</taxon>
        <taxon>Rubrobacteria</taxon>
        <taxon>Rubrobacterales</taxon>
        <taxon>Rubrobacteraceae</taxon>
        <taxon>environmental samples</taxon>
    </lineage>
</organism>
<dbReference type="PRINTS" id="PR00038">
    <property type="entry name" value="HTHLUXR"/>
</dbReference>
<dbReference type="GO" id="GO:0003677">
    <property type="term" value="F:DNA binding"/>
    <property type="evidence" value="ECO:0007669"/>
    <property type="project" value="UniProtKB-KW"/>
</dbReference>
<dbReference type="InterPro" id="IPR001789">
    <property type="entry name" value="Sig_transdc_resp-reg_receiver"/>
</dbReference>
<protein>
    <recommendedName>
        <fullName evidence="8">Two-component transcriptional response regulator, LuxR family</fullName>
    </recommendedName>
</protein>
<feature type="region of interest" description="Disordered" evidence="4">
    <location>
        <begin position="167"/>
        <end position="186"/>
    </location>
</feature>
<dbReference type="CDD" id="cd06170">
    <property type="entry name" value="LuxR_C_like"/>
    <property type="match status" value="1"/>
</dbReference>
<name>A0A6J4QM56_9ACTN</name>
<feature type="modified residue" description="4-aspartylphosphate" evidence="3">
    <location>
        <position position="79"/>
    </location>
</feature>
<dbReference type="AlphaFoldDB" id="A0A6J4QM56"/>
<evidence type="ECO:0000256" key="2">
    <source>
        <dbReference type="ARBA" id="ARBA00023125"/>
    </source>
</evidence>
<dbReference type="InterPro" id="IPR000792">
    <property type="entry name" value="Tscrpt_reg_LuxR_C"/>
</dbReference>
<feature type="region of interest" description="Disordered" evidence="4">
    <location>
        <begin position="1"/>
        <end position="26"/>
    </location>
</feature>
<feature type="domain" description="HTH luxR-type" evidence="5">
    <location>
        <begin position="183"/>
        <end position="248"/>
    </location>
</feature>
<dbReference type="GO" id="GO:0000160">
    <property type="term" value="P:phosphorelay signal transduction system"/>
    <property type="evidence" value="ECO:0007669"/>
    <property type="project" value="InterPro"/>
</dbReference>
<dbReference type="InterPro" id="IPR011006">
    <property type="entry name" value="CheY-like_superfamily"/>
</dbReference>
<dbReference type="InterPro" id="IPR058245">
    <property type="entry name" value="NreC/VraR/RcsB-like_REC"/>
</dbReference>
<accession>A0A6J4QM56</accession>
<dbReference type="InterPro" id="IPR039420">
    <property type="entry name" value="WalR-like"/>
</dbReference>
<evidence type="ECO:0000256" key="4">
    <source>
        <dbReference type="SAM" id="MobiDB-lite"/>
    </source>
</evidence>
<dbReference type="EMBL" id="CADCVA010000439">
    <property type="protein sequence ID" value="CAA9448885.1"/>
    <property type="molecule type" value="Genomic_DNA"/>
</dbReference>
<evidence type="ECO:0000256" key="1">
    <source>
        <dbReference type="ARBA" id="ARBA00022553"/>
    </source>
</evidence>
<evidence type="ECO:0008006" key="8">
    <source>
        <dbReference type="Google" id="ProtNLM"/>
    </source>
</evidence>
<dbReference type="PROSITE" id="PS50110">
    <property type="entry name" value="RESPONSE_REGULATORY"/>
    <property type="match status" value="1"/>
</dbReference>